<dbReference type="AlphaFoldDB" id="A0A2S5RE27"/>
<organism evidence="1 2">
    <name type="scientific">Holospora curviuscula</name>
    <dbReference type="NCBI Taxonomy" id="1082868"/>
    <lineage>
        <taxon>Bacteria</taxon>
        <taxon>Pseudomonadati</taxon>
        <taxon>Pseudomonadota</taxon>
        <taxon>Alphaproteobacteria</taxon>
        <taxon>Holosporales</taxon>
        <taxon>Holosporaceae</taxon>
        <taxon>Holospora</taxon>
    </lineage>
</organism>
<reference evidence="1 2" key="1">
    <citation type="submission" date="2017-11" db="EMBL/GenBank/DDBJ databases">
        <title>Comparative genomic analysis of Holospora spp., intranuclear symbionts of paramecia.</title>
        <authorList>
            <person name="Garushyants S.K."/>
            <person name="Beliavskaya A."/>
            <person name="Malko D.B."/>
            <person name="Logacheva M.D."/>
            <person name="Rautian M.S."/>
            <person name="Gelfand M.S."/>
        </authorList>
    </citation>
    <scope>NUCLEOTIDE SEQUENCE [LARGE SCALE GENOMIC DNA]</scope>
    <source>
        <strain evidence="2">02AZ16</strain>
    </source>
</reference>
<protein>
    <submittedName>
        <fullName evidence="1">Uncharacterized protein</fullName>
    </submittedName>
</protein>
<accession>A0A2S5RE27</accession>
<evidence type="ECO:0000313" key="1">
    <source>
        <dbReference type="EMBL" id="PPE05571.1"/>
    </source>
</evidence>
<name>A0A2S5RE27_9PROT</name>
<proteinExistence type="predicted"/>
<comment type="caution">
    <text evidence="1">The sequence shown here is derived from an EMBL/GenBank/DDBJ whole genome shotgun (WGS) entry which is preliminary data.</text>
</comment>
<dbReference type="EMBL" id="PHHC01000064">
    <property type="protein sequence ID" value="PPE05571.1"/>
    <property type="molecule type" value="Genomic_DNA"/>
</dbReference>
<dbReference type="RefSeq" id="WP_129591811.1">
    <property type="nucleotide sequence ID" value="NZ_PHHC01000064.1"/>
</dbReference>
<keyword evidence="2" id="KW-1185">Reference proteome</keyword>
<evidence type="ECO:0000313" key="2">
    <source>
        <dbReference type="Proteomes" id="UP000239425"/>
    </source>
</evidence>
<dbReference type="Proteomes" id="UP000239425">
    <property type="component" value="Unassembled WGS sequence"/>
</dbReference>
<gene>
    <name evidence="1" type="ORF">HCUR_00217</name>
</gene>
<sequence length="125" mass="13601">MLIDAQKPSQCGPYAAKVMGSFVCPFWGTNVRCGGDFQEFCVGYSQAGLCCFGSRGKASGTLGKGYSSGGTGFVCTHVMPSDGIRERSEKNLRQLIHKIDSNALVFVPKGFFRILPKNRHFLVKV</sequence>